<comment type="similarity">
    <text evidence="2">Belongs to the Orn/Lys/Arg decarboxylase class-I family.</text>
</comment>
<keyword evidence="8" id="KW-0032">Aminotransferase</keyword>
<dbReference type="CDD" id="cd00615">
    <property type="entry name" value="Orn_deC_like"/>
    <property type="match status" value="1"/>
</dbReference>
<evidence type="ECO:0000256" key="4">
    <source>
        <dbReference type="ARBA" id="ARBA00022898"/>
    </source>
</evidence>
<dbReference type="InterPro" id="IPR036633">
    <property type="entry name" value="Prn/Lys/Arg_de-COase_C_sf"/>
</dbReference>
<dbReference type="Pfam" id="PF03711">
    <property type="entry name" value="OKR_DC_1_C"/>
    <property type="match status" value="1"/>
</dbReference>
<dbReference type="RefSeq" id="WP_382393813.1">
    <property type="nucleotide sequence ID" value="NZ_JBHUNA010000021.1"/>
</dbReference>
<dbReference type="InterPro" id="IPR015424">
    <property type="entry name" value="PyrdxlP-dep_Trfase"/>
</dbReference>
<dbReference type="SUPFAM" id="SSF53383">
    <property type="entry name" value="PLP-dependent transferases"/>
    <property type="match status" value="1"/>
</dbReference>
<dbReference type="EMBL" id="JBHUNA010000021">
    <property type="protein sequence ID" value="MFD2761380.1"/>
    <property type="molecule type" value="Genomic_DNA"/>
</dbReference>
<dbReference type="PANTHER" id="PTHR43277">
    <property type="entry name" value="ARGININE DECARBOXYLASE"/>
    <property type="match status" value="1"/>
</dbReference>
<reference evidence="9" key="1">
    <citation type="journal article" date="2019" name="Int. J. Syst. Evol. Microbiol.">
        <title>The Global Catalogue of Microorganisms (GCM) 10K type strain sequencing project: providing services to taxonomists for standard genome sequencing and annotation.</title>
        <authorList>
            <consortium name="The Broad Institute Genomics Platform"/>
            <consortium name="The Broad Institute Genome Sequencing Center for Infectious Disease"/>
            <person name="Wu L."/>
            <person name="Ma J."/>
        </authorList>
    </citation>
    <scope>NUCLEOTIDE SEQUENCE [LARGE SCALE GENOMIC DNA]</scope>
    <source>
        <strain evidence="9">TISTR 1535</strain>
    </source>
</reference>
<evidence type="ECO:0000313" key="8">
    <source>
        <dbReference type="EMBL" id="MFD2761380.1"/>
    </source>
</evidence>
<feature type="domain" description="Orn/Lys/Arg decarboxylase C-terminal" evidence="7">
    <location>
        <begin position="397"/>
        <end position="449"/>
    </location>
</feature>
<keyword evidence="4" id="KW-0663">Pyridoxal phosphate</keyword>
<dbReference type="InterPro" id="IPR052357">
    <property type="entry name" value="Orn_Lys_Arg_decarboxylase-I"/>
</dbReference>
<dbReference type="InterPro" id="IPR000310">
    <property type="entry name" value="Orn/Lys/Arg_deCO2ase_major_dom"/>
</dbReference>
<sequence>MRRNQTQTPLYDALQQMAGRESVSFHVPGHKNGRIFPERARSFFGSVLPIDMTELVGLDDLHAPNEVIKEAQDLAAAFFGADATFFLVGGSTAGNLAMVMAVCSPGDKIIVQRNSHKSIMNGLELSGARPVFAAPEFDKSKGRYTAPAIHTIREALRQHPEAKAVVLTYPDYFGGIFPLKEMIDLAHAYDVPVLVDEAHGVHFPLGSKFPAAALELGADAVVQSAHKMAPAMTMGSYLHVRSPRIAIERIRHYLQMLQSSSPSYPIMASLDLARFHMVGMTEHEIDLVIESADHLKGILADGPWEVLESDDPLKITLQARSGLTGDALAQAFEREGIYPELSTHNQVLMVHGLAPFTKTAHLKNAVKRIGAQLKFTANHAIMKMNVLFTEKLTELDLDYQTMLERRTTQVPLQQSAGYIAAEAVIPYPPGIPIILKGEKITERHLQLVEEMLQQNVSFQHRSITGRITVFE</sequence>
<evidence type="ECO:0000259" key="7">
    <source>
        <dbReference type="Pfam" id="PF03711"/>
    </source>
</evidence>
<accession>A0ABW5V9R9</accession>
<organism evidence="8 9">
    <name type="scientific">Lentibacillus juripiscarius</name>
    <dbReference type="NCBI Taxonomy" id="257446"/>
    <lineage>
        <taxon>Bacteria</taxon>
        <taxon>Bacillati</taxon>
        <taxon>Bacillota</taxon>
        <taxon>Bacilli</taxon>
        <taxon>Bacillales</taxon>
        <taxon>Bacillaceae</taxon>
        <taxon>Lentibacillus</taxon>
    </lineage>
</organism>
<dbReference type="Gene3D" id="3.40.640.10">
    <property type="entry name" value="Type I PLP-dependent aspartate aminotransferase-like (Major domain)"/>
    <property type="match status" value="1"/>
</dbReference>
<evidence type="ECO:0000256" key="1">
    <source>
        <dbReference type="ARBA" id="ARBA00001933"/>
    </source>
</evidence>
<evidence type="ECO:0000259" key="6">
    <source>
        <dbReference type="Pfam" id="PF01276"/>
    </source>
</evidence>
<dbReference type="Pfam" id="PF01276">
    <property type="entry name" value="OKR_DC_1"/>
    <property type="match status" value="1"/>
</dbReference>
<comment type="caution">
    <text evidence="8">The sequence shown here is derived from an EMBL/GenBank/DDBJ whole genome shotgun (WGS) entry which is preliminary data.</text>
</comment>
<dbReference type="SUPFAM" id="SSF55904">
    <property type="entry name" value="Ornithine decarboxylase C-terminal domain"/>
    <property type="match status" value="1"/>
</dbReference>
<feature type="domain" description="Orn/Lys/Arg decarboxylases family 1 pyridoxal-P attachment site" evidence="6">
    <location>
        <begin position="8"/>
        <end position="296"/>
    </location>
</feature>
<protein>
    <submittedName>
        <fullName evidence="8">Aminotransferase class I/II-fold pyridoxal phosphate-dependent enzyme</fullName>
    </submittedName>
</protein>
<keyword evidence="8" id="KW-0808">Transferase</keyword>
<comment type="cofactor">
    <cofactor evidence="1">
        <name>pyridoxal 5'-phosphate</name>
        <dbReference type="ChEBI" id="CHEBI:597326"/>
    </cofactor>
</comment>
<keyword evidence="9" id="KW-1185">Reference proteome</keyword>
<dbReference type="InterPro" id="IPR015421">
    <property type="entry name" value="PyrdxlP-dep_Trfase_major"/>
</dbReference>
<evidence type="ECO:0000313" key="9">
    <source>
        <dbReference type="Proteomes" id="UP001597502"/>
    </source>
</evidence>
<gene>
    <name evidence="8" type="ORF">ACFSUO_10415</name>
</gene>
<dbReference type="Gene3D" id="3.90.105.10">
    <property type="entry name" value="Molybdopterin biosynthesis moea protein, domain 2"/>
    <property type="match status" value="1"/>
</dbReference>
<keyword evidence="3" id="KW-0210">Decarboxylase</keyword>
<evidence type="ECO:0000256" key="3">
    <source>
        <dbReference type="ARBA" id="ARBA00022793"/>
    </source>
</evidence>
<dbReference type="PANTHER" id="PTHR43277:SF3">
    <property type="entry name" value="DECARBOXYLASE, PUTATIVE-RELATED"/>
    <property type="match status" value="1"/>
</dbReference>
<evidence type="ECO:0000256" key="2">
    <source>
        <dbReference type="ARBA" id="ARBA00010671"/>
    </source>
</evidence>
<evidence type="ECO:0000256" key="5">
    <source>
        <dbReference type="ARBA" id="ARBA00023239"/>
    </source>
</evidence>
<proteinExistence type="inferred from homology"/>
<dbReference type="Proteomes" id="UP001597502">
    <property type="component" value="Unassembled WGS sequence"/>
</dbReference>
<keyword evidence="5" id="KW-0456">Lyase</keyword>
<dbReference type="InterPro" id="IPR008286">
    <property type="entry name" value="Prn/Lys/Arg_de-COase_C"/>
</dbReference>
<dbReference type="GO" id="GO:0008483">
    <property type="term" value="F:transaminase activity"/>
    <property type="evidence" value="ECO:0007669"/>
    <property type="project" value="UniProtKB-KW"/>
</dbReference>
<name>A0ABW5V9R9_9BACI</name>